<reference evidence="2 3" key="1">
    <citation type="submission" date="2019-04" db="EMBL/GenBank/DDBJ databases">
        <title>Pedobacter sp. AR-3-17 sp. nov., isolated from Arctic soil.</title>
        <authorList>
            <person name="Dahal R.H."/>
            <person name="Kim D.-U."/>
        </authorList>
    </citation>
    <scope>NUCLEOTIDE SEQUENCE [LARGE SCALE GENOMIC DNA]</scope>
    <source>
        <strain evidence="2 3">AR-3-17</strain>
    </source>
</reference>
<sequence>MIKKILLALGVVIIVIQFIRPEKNIAAGAQPNAISTKYTVPDTVNQLLSVACKDCHSNNTVYPWYSNIQPVAWWLNDHVKEGKRKFNLDEFTTYTLKRQDHKLEELIESQEDHWMPLDSYTWVHRDAALTDAQRKVLIDWANVTRKQIQSNPDFATSPKK</sequence>
<comment type="caution">
    <text evidence="2">The sequence shown here is derived from an EMBL/GenBank/DDBJ whole genome shotgun (WGS) entry which is preliminary data.</text>
</comment>
<accession>A0A4U1C155</accession>
<dbReference type="EMBL" id="SWBP01000003">
    <property type="protein sequence ID" value="TKB97820.1"/>
    <property type="molecule type" value="Genomic_DNA"/>
</dbReference>
<dbReference type="InterPro" id="IPR025992">
    <property type="entry name" value="Haem-bd"/>
</dbReference>
<feature type="domain" description="Haem-binding" evidence="1">
    <location>
        <begin position="10"/>
        <end position="145"/>
    </location>
</feature>
<dbReference type="OrthoDB" id="196738at2"/>
<dbReference type="AlphaFoldDB" id="A0A4U1C155"/>
<organism evidence="2 3">
    <name type="scientific">Pedobacter cryophilus</name>
    <dbReference type="NCBI Taxonomy" id="2571271"/>
    <lineage>
        <taxon>Bacteria</taxon>
        <taxon>Pseudomonadati</taxon>
        <taxon>Bacteroidota</taxon>
        <taxon>Sphingobacteriia</taxon>
        <taxon>Sphingobacteriales</taxon>
        <taxon>Sphingobacteriaceae</taxon>
        <taxon>Pedobacter</taxon>
    </lineage>
</organism>
<gene>
    <name evidence="2" type="ORF">FA046_10720</name>
</gene>
<dbReference type="RefSeq" id="WP_136826394.1">
    <property type="nucleotide sequence ID" value="NZ_SWBP01000003.1"/>
</dbReference>
<proteinExistence type="predicted"/>
<keyword evidence="3" id="KW-1185">Reference proteome</keyword>
<dbReference type="SMART" id="SM01235">
    <property type="entry name" value="Haem_bd"/>
    <property type="match status" value="1"/>
</dbReference>
<dbReference type="Proteomes" id="UP000308181">
    <property type="component" value="Unassembled WGS sequence"/>
</dbReference>
<evidence type="ECO:0000313" key="3">
    <source>
        <dbReference type="Proteomes" id="UP000308181"/>
    </source>
</evidence>
<protein>
    <submittedName>
        <fullName evidence="2">Cytochrome C</fullName>
    </submittedName>
</protein>
<evidence type="ECO:0000313" key="2">
    <source>
        <dbReference type="EMBL" id="TKB97820.1"/>
    </source>
</evidence>
<name>A0A4U1C155_9SPHI</name>
<evidence type="ECO:0000259" key="1">
    <source>
        <dbReference type="SMART" id="SM01235"/>
    </source>
</evidence>
<dbReference type="Pfam" id="PF14376">
    <property type="entry name" value="Haem_bd"/>
    <property type="match status" value="1"/>
</dbReference>